<organism evidence="3 4">
    <name type="scientific">Flavobacterium qiangtangense</name>
    <dbReference type="NCBI Taxonomy" id="1442595"/>
    <lineage>
        <taxon>Bacteria</taxon>
        <taxon>Pseudomonadati</taxon>
        <taxon>Bacteroidota</taxon>
        <taxon>Flavobacteriia</taxon>
        <taxon>Flavobacteriales</taxon>
        <taxon>Flavobacteriaceae</taxon>
        <taxon>Flavobacterium</taxon>
    </lineage>
</organism>
<dbReference type="RefSeq" id="WP_379789925.1">
    <property type="nucleotide sequence ID" value="NZ_JBHSQB010000003.1"/>
</dbReference>
<keyword evidence="4" id="KW-1185">Reference proteome</keyword>
<evidence type="ECO:0000313" key="4">
    <source>
        <dbReference type="Proteomes" id="UP001596287"/>
    </source>
</evidence>
<dbReference type="NCBIfam" id="NF040945">
    <property type="entry name" value="CCC_membrane"/>
    <property type="match status" value="1"/>
</dbReference>
<feature type="transmembrane region" description="Helical" evidence="2">
    <location>
        <begin position="82"/>
        <end position="115"/>
    </location>
</feature>
<keyword evidence="2" id="KW-0812">Transmembrane</keyword>
<feature type="transmembrane region" description="Helical" evidence="2">
    <location>
        <begin position="28"/>
        <end position="57"/>
    </location>
</feature>
<reference evidence="4" key="1">
    <citation type="journal article" date="2019" name="Int. J. Syst. Evol. Microbiol.">
        <title>The Global Catalogue of Microorganisms (GCM) 10K type strain sequencing project: providing services to taxonomists for standard genome sequencing and annotation.</title>
        <authorList>
            <consortium name="The Broad Institute Genomics Platform"/>
            <consortium name="The Broad Institute Genome Sequencing Center for Infectious Disease"/>
            <person name="Wu L."/>
            <person name="Ma J."/>
        </authorList>
    </citation>
    <scope>NUCLEOTIDE SEQUENCE [LARGE SCALE GENOMIC DNA]</scope>
    <source>
        <strain evidence="4">CCUG 49679</strain>
    </source>
</reference>
<proteinExistence type="predicted"/>
<dbReference type="EMBL" id="JBHSQB010000003">
    <property type="protein sequence ID" value="MFC6095310.1"/>
    <property type="molecule type" value="Genomic_DNA"/>
</dbReference>
<accession>A0ABW1PIP7</accession>
<dbReference type="InterPro" id="IPR011655">
    <property type="entry name" value="MpPF26"/>
</dbReference>
<sequence>MENQQPEFQQREYYTPNRRPSLPNSTTVLVLGIISIPTSFCYGFIGITLGIIALVLAKRDLKLYRENPDFFSGYENLNSGKICAIIGLSIGSVIFLILLMYILFAASIVLSALPFAN</sequence>
<keyword evidence="2" id="KW-0472">Membrane</keyword>
<evidence type="ECO:0000256" key="1">
    <source>
        <dbReference type="SAM" id="MobiDB-lite"/>
    </source>
</evidence>
<protein>
    <submittedName>
        <fullName evidence="3">CCC motif membrane protein</fullName>
    </submittedName>
</protein>
<evidence type="ECO:0000256" key="2">
    <source>
        <dbReference type="SAM" id="Phobius"/>
    </source>
</evidence>
<evidence type="ECO:0000313" key="3">
    <source>
        <dbReference type="EMBL" id="MFC6095310.1"/>
    </source>
</evidence>
<feature type="region of interest" description="Disordered" evidence="1">
    <location>
        <begin position="1"/>
        <end position="20"/>
    </location>
</feature>
<comment type="caution">
    <text evidence="3">The sequence shown here is derived from an EMBL/GenBank/DDBJ whole genome shotgun (WGS) entry which is preliminary data.</text>
</comment>
<dbReference type="Pfam" id="PF07666">
    <property type="entry name" value="MpPF26"/>
    <property type="match status" value="1"/>
</dbReference>
<gene>
    <name evidence="3" type="ORF">ACFPVY_01510</name>
</gene>
<name>A0ABW1PIP7_9FLAO</name>
<keyword evidence="2" id="KW-1133">Transmembrane helix</keyword>
<dbReference type="Proteomes" id="UP001596287">
    <property type="component" value="Unassembled WGS sequence"/>
</dbReference>